<proteinExistence type="predicted"/>
<dbReference type="STRING" id="471854.Dfer_5506"/>
<dbReference type="InterPro" id="IPR006427">
    <property type="entry name" value="Portal_HK97"/>
</dbReference>
<evidence type="ECO:0000313" key="2">
    <source>
        <dbReference type="EMBL" id="ACT96697.1"/>
    </source>
</evidence>
<sequence length="408" mass="45528">MDDAQVFLKKLGLEHLSVYVSAQNAMGIATFYGCVKFISNQIASLPYNVYRSTGKDGAVKQYEHPLNFALETRLNKNMGPLVGRRSLILNCLVHGWAIAEVKRDLNRRTKEIVPYPRKQVQILHDQDSDSYFFDIPHLNKRLSQDDVIFLKDLSFDGAIGESIVDWQHDTLAIDLTAKAHTKSFLKNRTFMGGFLSHPAVGQTKDEDAAKKIKDRVNTALSEDGMAVLPKDVTYHPLGLSPADSRLLEIFGMSDKDIAKLFNMSLAMIGDTEVQSSWGSGVEQMYTILTNSVLIPIAKQIEEEVNYKCFRLDEIRSGYYTSHNFKGLLRGDFKTQSEHLQRMVTAGIYTPDEARSYDDKGPLPNGTGARAYMNGTMTPLELIDEVKTSKKNGNKGSSAGAERGKGDQE</sequence>
<feature type="region of interest" description="Disordered" evidence="1">
    <location>
        <begin position="383"/>
        <end position="408"/>
    </location>
</feature>
<dbReference type="AlphaFoldDB" id="C6VVG7"/>
<name>C6VVG7_DYAFD</name>
<gene>
    <name evidence="2" type="ordered locus">Dfer_5506</name>
</gene>
<dbReference type="Proteomes" id="UP000002011">
    <property type="component" value="Chromosome"/>
</dbReference>
<dbReference type="eggNOG" id="COG4695">
    <property type="taxonomic scope" value="Bacteria"/>
</dbReference>
<evidence type="ECO:0000313" key="3">
    <source>
        <dbReference type="Proteomes" id="UP000002011"/>
    </source>
</evidence>
<dbReference type="NCBIfam" id="TIGR01537">
    <property type="entry name" value="portal_HK97"/>
    <property type="match status" value="1"/>
</dbReference>
<dbReference type="KEGG" id="dfe:Dfer_5506"/>
<dbReference type="InterPro" id="IPR006944">
    <property type="entry name" value="Phage/GTA_portal"/>
</dbReference>
<evidence type="ECO:0000256" key="1">
    <source>
        <dbReference type="SAM" id="MobiDB-lite"/>
    </source>
</evidence>
<accession>C6VVG7</accession>
<organism evidence="2 3">
    <name type="scientific">Dyadobacter fermentans (strain ATCC 700827 / DSM 18053 / CIP 107007 / KCTC 52180 / NS114)</name>
    <dbReference type="NCBI Taxonomy" id="471854"/>
    <lineage>
        <taxon>Bacteria</taxon>
        <taxon>Pseudomonadati</taxon>
        <taxon>Bacteroidota</taxon>
        <taxon>Cytophagia</taxon>
        <taxon>Cytophagales</taxon>
        <taxon>Spirosomataceae</taxon>
        <taxon>Dyadobacter</taxon>
    </lineage>
</organism>
<protein>
    <submittedName>
        <fullName evidence="2">Phage portal protein, HK97 family</fullName>
    </submittedName>
</protein>
<dbReference type="EMBL" id="CP001619">
    <property type="protein sequence ID" value="ACT96697.1"/>
    <property type="molecule type" value="Genomic_DNA"/>
</dbReference>
<dbReference type="Pfam" id="PF04860">
    <property type="entry name" value="Phage_portal"/>
    <property type="match status" value="1"/>
</dbReference>
<reference evidence="2 3" key="1">
    <citation type="journal article" date="2009" name="Stand. Genomic Sci.">
        <title>Complete genome sequence of Dyadobacter fermentans type strain (NS114).</title>
        <authorList>
            <person name="Lang E."/>
            <person name="Lapidus A."/>
            <person name="Chertkov O."/>
            <person name="Brettin T."/>
            <person name="Detter J.C."/>
            <person name="Han C."/>
            <person name="Copeland A."/>
            <person name="Glavina Del Rio T."/>
            <person name="Nolan M."/>
            <person name="Chen F."/>
            <person name="Lucas S."/>
            <person name="Tice H."/>
            <person name="Cheng J.F."/>
            <person name="Land M."/>
            <person name="Hauser L."/>
            <person name="Chang Y.J."/>
            <person name="Jeffries C.D."/>
            <person name="Kopitz M."/>
            <person name="Bruce D."/>
            <person name="Goodwin L."/>
            <person name="Pitluck S."/>
            <person name="Ovchinnikova G."/>
            <person name="Pati A."/>
            <person name="Ivanova N."/>
            <person name="Mavrommatis K."/>
            <person name="Chen A."/>
            <person name="Palaniappan K."/>
            <person name="Chain P."/>
            <person name="Bristow J."/>
            <person name="Eisen J.A."/>
            <person name="Markowitz V."/>
            <person name="Hugenholtz P."/>
            <person name="Goker M."/>
            <person name="Rohde M."/>
            <person name="Kyrpides N.C."/>
            <person name="Klenk H.P."/>
        </authorList>
    </citation>
    <scope>NUCLEOTIDE SEQUENCE [LARGE SCALE GENOMIC DNA]</scope>
    <source>
        <strain evidence="3">ATCC 700827 / DSM 18053 / CIP 107007 / KCTC 52180 / NS114</strain>
    </source>
</reference>
<dbReference type="HOGENOM" id="CLU_033789_0_2_10"/>
<keyword evidence="3" id="KW-1185">Reference proteome</keyword>